<dbReference type="RefSeq" id="WP_245512994.1">
    <property type="nucleotide sequence ID" value="NZ_SNZR01000011.1"/>
</dbReference>
<dbReference type="Pfam" id="PF13439">
    <property type="entry name" value="Glyco_transf_4"/>
    <property type="match status" value="1"/>
</dbReference>
<comment type="caution">
    <text evidence="2">The sequence shown here is derived from an EMBL/GenBank/DDBJ whole genome shotgun (WGS) entry which is preliminary data.</text>
</comment>
<gene>
    <name evidence="2" type="ORF">EV668_2104</name>
</gene>
<protein>
    <submittedName>
        <fullName evidence="2">Glycosyltransferase involved in cell wall biosynthesis</fullName>
    </submittedName>
</protein>
<dbReference type="SUPFAM" id="SSF53756">
    <property type="entry name" value="UDP-Glycosyltransferase/glycogen phosphorylase"/>
    <property type="match status" value="1"/>
</dbReference>
<dbReference type="PANTHER" id="PTHR12526">
    <property type="entry name" value="GLYCOSYLTRANSFERASE"/>
    <property type="match status" value="1"/>
</dbReference>
<keyword evidence="3" id="KW-1185">Reference proteome</keyword>
<dbReference type="Proteomes" id="UP000295122">
    <property type="component" value="Unassembled WGS sequence"/>
</dbReference>
<reference evidence="2 3" key="1">
    <citation type="submission" date="2019-03" db="EMBL/GenBank/DDBJ databases">
        <title>Genomic Encyclopedia of Type Strains, Phase IV (KMG-IV): sequencing the most valuable type-strain genomes for metagenomic binning, comparative biology and taxonomic classification.</title>
        <authorList>
            <person name="Goeker M."/>
        </authorList>
    </citation>
    <scope>NUCLEOTIDE SEQUENCE [LARGE SCALE GENOMIC DNA]</scope>
    <source>
        <strain evidence="2 3">DSM 25903</strain>
    </source>
</reference>
<dbReference type="EMBL" id="SNZR01000011">
    <property type="protein sequence ID" value="TDR94815.1"/>
    <property type="molecule type" value="Genomic_DNA"/>
</dbReference>
<dbReference type="AlphaFoldDB" id="A0A4R7CBJ7"/>
<evidence type="ECO:0000313" key="3">
    <source>
        <dbReference type="Proteomes" id="UP000295122"/>
    </source>
</evidence>
<dbReference type="CDD" id="cd03801">
    <property type="entry name" value="GT4_PimA-like"/>
    <property type="match status" value="1"/>
</dbReference>
<dbReference type="Pfam" id="PF13692">
    <property type="entry name" value="Glyco_trans_1_4"/>
    <property type="match status" value="1"/>
</dbReference>
<sequence>MTASSGPLRILHVFRAPLGGLFRHVLDVAHGQIERGHEVGIFCDASTGGARAEAALAELAPALALGMHRVPMRRLPHPSDLSALSALGALYRRARPHVLHAHGSKGGVYARVLTIPGLGRHTIRAYTPHGGSFNYHPGSGSHRLYMAIERLLERRTDAFLFESDYIRDRFETFVGRSSKLVRVIRNGIAEEEFTPLERASDPFDLVYLGELREAKGVDTLIDALAIIRQRQGRAPTLLAVGSGPSEEALRRRAAEAGVVDAITFEPPQPIRPALARACIMVIPSKAESLPYVILEAAAAAQPLVSTDVGGIPEIFGPYGAELIRPDDPAVLATAIAAKMAEPEETRMEKARALSDQVRQGFRIDTMVERGIEGYREALAARGI</sequence>
<dbReference type="InterPro" id="IPR028098">
    <property type="entry name" value="Glyco_trans_4-like_N"/>
</dbReference>
<organism evidence="2 3">
    <name type="scientific">Enterovirga rhinocerotis</name>
    <dbReference type="NCBI Taxonomy" id="1339210"/>
    <lineage>
        <taxon>Bacteria</taxon>
        <taxon>Pseudomonadati</taxon>
        <taxon>Pseudomonadota</taxon>
        <taxon>Alphaproteobacteria</taxon>
        <taxon>Hyphomicrobiales</taxon>
        <taxon>Methylobacteriaceae</taxon>
        <taxon>Enterovirga</taxon>
    </lineage>
</organism>
<evidence type="ECO:0000313" key="2">
    <source>
        <dbReference type="EMBL" id="TDR94815.1"/>
    </source>
</evidence>
<dbReference type="Gene3D" id="3.40.50.2000">
    <property type="entry name" value="Glycogen Phosphorylase B"/>
    <property type="match status" value="2"/>
</dbReference>
<evidence type="ECO:0000259" key="1">
    <source>
        <dbReference type="Pfam" id="PF13439"/>
    </source>
</evidence>
<accession>A0A4R7CBJ7</accession>
<feature type="domain" description="Glycosyltransferase subfamily 4-like N-terminal" evidence="1">
    <location>
        <begin position="19"/>
        <end position="190"/>
    </location>
</feature>
<keyword evidence="2" id="KW-0808">Transferase</keyword>
<dbReference type="GO" id="GO:0016757">
    <property type="term" value="F:glycosyltransferase activity"/>
    <property type="evidence" value="ECO:0007669"/>
    <property type="project" value="UniProtKB-ARBA"/>
</dbReference>
<name>A0A4R7CBJ7_9HYPH</name>
<proteinExistence type="predicted"/>